<sequence>MPRDEIRREETTWEEIRREETTWEEIRRRRRLGRRFVDGTTVTKEMRQRDEKCRSGSQFDFSITKTLQPFSCRHVSPKDKKKYVS</sequence>
<name>A0A8X7RTQ8_BRACI</name>
<evidence type="ECO:0000313" key="1">
    <source>
        <dbReference type="EMBL" id="KAG2291564.1"/>
    </source>
</evidence>
<organism evidence="1 2">
    <name type="scientific">Brassica carinata</name>
    <name type="common">Ethiopian mustard</name>
    <name type="synonym">Abyssinian cabbage</name>
    <dbReference type="NCBI Taxonomy" id="52824"/>
    <lineage>
        <taxon>Eukaryota</taxon>
        <taxon>Viridiplantae</taxon>
        <taxon>Streptophyta</taxon>
        <taxon>Embryophyta</taxon>
        <taxon>Tracheophyta</taxon>
        <taxon>Spermatophyta</taxon>
        <taxon>Magnoliopsida</taxon>
        <taxon>eudicotyledons</taxon>
        <taxon>Gunneridae</taxon>
        <taxon>Pentapetalae</taxon>
        <taxon>rosids</taxon>
        <taxon>malvids</taxon>
        <taxon>Brassicales</taxon>
        <taxon>Brassicaceae</taxon>
        <taxon>Brassiceae</taxon>
        <taxon>Brassica</taxon>
    </lineage>
</organism>
<protein>
    <submittedName>
        <fullName evidence="1">Uncharacterized protein</fullName>
    </submittedName>
</protein>
<keyword evidence="2" id="KW-1185">Reference proteome</keyword>
<evidence type="ECO:0000313" key="2">
    <source>
        <dbReference type="Proteomes" id="UP000886595"/>
    </source>
</evidence>
<accession>A0A8X7RTQ8</accession>
<proteinExistence type="predicted"/>
<gene>
    <name evidence="1" type="ORF">Bca52824_038233</name>
</gene>
<dbReference type="AlphaFoldDB" id="A0A8X7RTQ8"/>
<dbReference type="Proteomes" id="UP000886595">
    <property type="component" value="Unassembled WGS sequence"/>
</dbReference>
<comment type="caution">
    <text evidence="1">The sequence shown here is derived from an EMBL/GenBank/DDBJ whole genome shotgun (WGS) entry which is preliminary data.</text>
</comment>
<dbReference type="EMBL" id="JAAMPC010000009">
    <property type="protein sequence ID" value="KAG2291564.1"/>
    <property type="molecule type" value="Genomic_DNA"/>
</dbReference>
<reference evidence="1 2" key="1">
    <citation type="submission" date="2020-02" db="EMBL/GenBank/DDBJ databases">
        <authorList>
            <person name="Ma Q."/>
            <person name="Huang Y."/>
            <person name="Song X."/>
            <person name="Pei D."/>
        </authorList>
    </citation>
    <scope>NUCLEOTIDE SEQUENCE [LARGE SCALE GENOMIC DNA]</scope>
    <source>
        <strain evidence="1">Sxm20200214</strain>
        <tissue evidence="1">Leaf</tissue>
    </source>
</reference>